<proteinExistence type="predicted"/>
<feature type="region of interest" description="Disordered" evidence="1">
    <location>
        <begin position="389"/>
        <end position="408"/>
    </location>
</feature>
<sequence length="423" mass="47726">MAGASSTPVFCFSCGKDLTQFPKSRKSIVGDAFHDSLTEWKQLVVLCFKEIGYSDIDVDALIKDEKFNGKCCRLCTAALSRLGNGVIQHWKRIQMIQMKMNKWMVKTKRVMIKASHKYNCVSLPHNKEQSKDVVVVVVKSEQCQKTYVLTPECMRKGLALARRSNKVMADECLRSKPTRKHIDNGIVRLIKGDLKRLSKLNSYFIYKAPVQLKCFSWDEVYSELETVAPTFLSFFLAATHTKNPKSNRRAVIGICASISLKYRFGRLNIFQKILSIILFSGCCAKKATYTRILQATLINHEVQDESEESVESDDNDDYNSADVLYGSEVDVLPSEIDDILTNNDDYGDDKSNEDDLSLVSCPDSDVHVCIQTSEDNSNDEDHVHLSTLSCPDLDVHTPTPPPPEYDNVEMPTSFQLVGDNIDF</sequence>
<accession>A0A1X7VET9</accession>
<reference evidence="2" key="1">
    <citation type="submission" date="2017-05" db="UniProtKB">
        <authorList>
            <consortium name="EnsemblMetazoa"/>
        </authorList>
    </citation>
    <scope>IDENTIFICATION</scope>
</reference>
<organism evidence="2">
    <name type="scientific">Amphimedon queenslandica</name>
    <name type="common">Sponge</name>
    <dbReference type="NCBI Taxonomy" id="400682"/>
    <lineage>
        <taxon>Eukaryota</taxon>
        <taxon>Metazoa</taxon>
        <taxon>Porifera</taxon>
        <taxon>Demospongiae</taxon>
        <taxon>Heteroscleromorpha</taxon>
        <taxon>Haplosclerida</taxon>
        <taxon>Niphatidae</taxon>
        <taxon>Amphimedon</taxon>
    </lineage>
</organism>
<dbReference type="AlphaFoldDB" id="A0A1X7VET9"/>
<evidence type="ECO:0000313" key="2">
    <source>
        <dbReference type="EnsemblMetazoa" id="Aqu2.1.38244_001"/>
    </source>
</evidence>
<evidence type="ECO:0000256" key="1">
    <source>
        <dbReference type="SAM" id="MobiDB-lite"/>
    </source>
</evidence>
<evidence type="ECO:0008006" key="3">
    <source>
        <dbReference type="Google" id="ProtNLM"/>
    </source>
</evidence>
<dbReference type="OrthoDB" id="2016582at2759"/>
<dbReference type="EnsemblMetazoa" id="Aqu2.1.38244_001">
    <property type="protein sequence ID" value="Aqu2.1.38244_001"/>
    <property type="gene ID" value="Aqu2.1.38244"/>
</dbReference>
<name>A0A1X7VET9_AMPQE</name>
<protein>
    <recommendedName>
        <fullName evidence="3">ZAD domain-containing protein</fullName>
    </recommendedName>
</protein>
<dbReference type="InParanoid" id="A0A1X7VET9"/>